<gene>
    <name evidence="4" type="ORF">HHL09_24985</name>
</gene>
<evidence type="ECO:0000259" key="3">
    <source>
        <dbReference type="Pfam" id="PF01156"/>
    </source>
</evidence>
<dbReference type="EMBL" id="CP051774">
    <property type="protein sequence ID" value="QJE99380.1"/>
    <property type="molecule type" value="Genomic_DNA"/>
</dbReference>
<keyword evidence="1 4" id="KW-0378">Hydrolase</keyword>
<evidence type="ECO:0000256" key="2">
    <source>
        <dbReference type="ARBA" id="ARBA00023295"/>
    </source>
</evidence>
<dbReference type="InterPro" id="IPR023186">
    <property type="entry name" value="IUNH"/>
</dbReference>
<protein>
    <submittedName>
        <fullName evidence="4">Nucleoside hydrolase</fullName>
    </submittedName>
</protein>
<accession>A0A858RSZ3</accession>
<evidence type="ECO:0000313" key="5">
    <source>
        <dbReference type="Proteomes" id="UP000501812"/>
    </source>
</evidence>
<dbReference type="GO" id="GO:0006152">
    <property type="term" value="P:purine nucleoside catabolic process"/>
    <property type="evidence" value="ECO:0007669"/>
    <property type="project" value="TreeGrafter"/>
</dbReference>
<evidence type="ECO:0000256" key="1">
    <source>
        <dbReference type="ARBA" id="ARBA00022801"/>
    </source>
</evidence>
<dbReference type="Proteomes" id="UP000501812">
    <property type="component" value="Chromosome"/>
</dbReference>
<dbReference type="PANTHER" id="PTHR12304">
    <property type="entry name" value="INOSINE-URIDINE PREFERRING NUCLEOSIDE HYDROLASE"/>
    <property type="match status" value="1"/>
</dbReference>
<dbReference type="AlphaFoldDB" id="A0A858RSZ3"/>
<dbReference type="GO" id="GO:0008477">
    <property type="term" value="F:purine nucleosidase activity"/>
    <property type="evidence" value="ECO:0007669"/>
    <property type="project" value="TreeGrafter"/>
</dbReference>
<dbReference type="InterPro" id="IPR001910">
    <property type="entry name" value="Inosine/uridine_hydrolase_dom"/>
</dbReference>
<dbReference type="GO" id="GO:0005829">
    <property type="term" value="C:cytosol"/>
    <property type="evidence" value="ECO:0007669"/>
    <property type="project" value="TreeGrafter"/>
</dbReference>
<dbReference type="Gene3D" id="3.90.245.10">
    <property type="entry name" value="Ribonucleoside hydrolase-like"/>
    <property type="match status" value="1"/>
</dbReference>
<keyword evidence="2" id="KW-0326">Glycosidase</keyword>
<organism evidence="4 5">
    <name type="scientific">Luteolibacter luteus</name>
    <dbReference type="NCBI Taxonomy" id="2728835"/>
    <lineage>
        <taxon>Bacteria</taxon>
        <taxon>Pseudomonadati</taxon>
        <taxon>Verrucomicrobiota</taxon>
        <taxon>Verrucomicrobiia</taxon>
        <taxon>Verrucomicrobiales</taxon>
        <taxon>Verrucomicrobiaceae</taxon>
        <taxon>Luteolibacter</taxon>
    </lineage>
</organism>
<dbReference type="InterPro" id="IPR036452">
    <property type="entry name" value="Ribo_hydro-like"/>
</dbReference>
<dbReference type="SUPFAM" id="SSF53590">
    <property type="entry name" value="Nucleoside hydrolase"/>
    <property type="match status" value="1"/>
</dbReference>
<dbReference type="PANTHER" id="PTHR12304:SF4">
    <property type="entry name" value="URIDINE NUCLEOSIDASE"/>
    <property type="match status" value="1"/>
</dbReference>
<dbReference type="KEGG" id="luo:HHL09_24985"/>
<dbReference type="Pfam" id="PF01156">
    <property type="entry name" value="IU_nuc_hydro"/>
    <property type="match status" value="1"/>
</dbReference>
<keyword evidence="5" id="KW-1185">Reference proteome</keyword>
<sequence>MALSGHALAELVARMRVVVDNDFGEDPDGLFQLAHLLLSPSVEVPGIVASHHYKGGFYGYPGSTEHSCKAAKELLEVMKLSEKIPLYAGASESLETADAPMESEGARFIVREAMREDVKTPLYIVCGAGLTNLASAWLMKPEIAEKVTVIWIGGAEHEGIALPPPKASKVEYNLGIDLKAGQVVFNRSRLAMWQVPRDAYRQALVSHAELRQRMRGKGKLGAYLLGRLDDLMERSKHSLGEAYVLGDSPLVLLTALQSGWEPAPSSSSNGFMPTPRINDAGKYEMNPAGAGMRIYTGLDTRLMFEDFYAKVAKFDNEE</sequence>
<name>A0A858RSZ3_9BACT</name>
<reference evidence="4 5" key="1">
    <citation type="submission" date="2020-04" db="EMBL/GenBank/DDBJ databases">
        <title>Luteolibacter sp. G-1-1-1 isolated from soil.</title>
        <authorList>
            <person name="Dahal R.H."/>
        </authorList>
    </citation>
    <scope>NUCLEOTIDE SEQUENCE [LARGE SCALE GENOMIC DNA]</scope>
    <source>
        <strain evidence="4 5">G-1-1-1</strain>
    </source>
</reference>
<evidence type="ECO:0000313" key="4">
    <source>
        <dbReference type="EMBL" id="QJE99380.1"/>
    </source>
</evidence>
<proteinExistence type="predicted"/>
<feature type="domain" description="Inosine/uridine-preferring nucleoside hydrolase" evidence="3">
    <location>
        <begin position="17"/>
        <end position="239"/>
    </location>
</feature>